<dbReference type="AlphaFoldDB" id="M3FAB6"/>
<reference evidence="1 2" key="1">
    <citation type="submission" date="2013-01" db="EMBL/GenBank/DDBJ databases">
        <authorList>
            <person name="Harkins D.M."/>
            <person name="Durkin A.S."/>
            <person name="Brinkac L.M."/>
            <person name="Haft D.H."/>
            <person name="Selengut J.D."/>
            <person name="Sanka R."/>
            <person name="DePew J."/>
            <person name="Purushe J."/>
            <person name="Picardeau M."/>
            <person name="Werts C."/>
            <person name="Goarant C."/>
            <person name="Vinetz J.M."/>
            <person name="Sutton G.G."/>
            <person name="Nierman W.C."/>
            <person name="Fouts D.E."/>
        </authorList>
    </citation>
    <scope>NUCLEOTIDE SEQUENCE [LARGE SCALE GENOMIC DNA]</scope>
    <source>
        <strain evidence="1 2">200701203</strain>
    </source>
</reference>
<gene>
    <name evidence="1" type="ORF">LEP1GSC123_3005</name>
</gene>
<dbReference type="EMBL" id="AKWO02000078">
    <property type="protein sequence ID" value="EMF98857.1"/>
    <property type="molecule type" value="Genomic_DNA"/>
</dbReference>
<sequence length="43" mass="5075">MNDERIAENAKRLKSIGNPKATRENLYTERYQAVMKRTFGEED</sequence>
<dbReference type="Proteomes" id="UP000011783">
    <property type="component" value="Unassembled WGS sequence"/>
</dbReference>
<protein>
    <submittedName>
        <fullName evidence="1">Uncharacterized protein</fullName>
    </submittedName>
</protein>
<evidence type="ECO:0000313" key="1">
    <source>
        <dbReference type="EMBL" id="EMF98857.1"/>
    </source>
</evidence>
<dbReference type="BioCyc" id="LBOR1193007:G11KN-600-MONOMER"/>
<organism evidence="1 2">
    <name type="scientific">Leptospira borgpetersenii str. 200701203</name>
    <dbReference type="NCBI Taxonomy" id="1193007"/>
    <lineage>
        <taxon>Bacteria</taxon>
        <taxon>Pseudomonadati</taxon>
        <taxon>Spirochaetota</taxon>
        <taxon>Spirochaetia</taxon>
        <taxon>Leptospirales</taxon>
        <taxon>Leptospiraceae</taxon>
        <taxon>Leptospira</taxon>
    </lineage>
</organism>
<name>M3FAB6_LEPBO</name>
<evidence type="ECO:0000313" key="2">
    <source>
        <dbReference type="Proteomes" id="UP000011783"/>
    </source>
</evidence>
<proteinExistence type="predicted"/>
<comment type="caution">
    <text evidence="1">The sequence shown here is derived from an EMBL/GenBank/DDBJ whole genome shotgun (WGS) entry which is preliminary data.</text>
</comment>
<accession>M3FAB6</accession>